<name>A0A9N9WXB8_9DIPT</name>
<feature type="compositionally biased region" description="Polar residues" evidence="1">
    <location>
        <begin position="67"/>
        <end position="81"/>
    </location>
</feature>
<feature type="compositionally biased region" description="Polar residues" evidence="1">
    <location>
        <begin position="90"/>
        <end position="105"/>
    </location>
</feature>
<feature type="compositionally biased region" description="Low complexity" evidence="1">
    <location>
        <begin position="609"/>
        <end position="636"/>
    </location>
</feature>
<accession>A0A9N9WXB8</accession>
<keyword evidence="3" id="KW-1185">Reference proteome</keyword>
<dbReference type="AlphaFoldDB" id="A0A9N9WXB8"/>
<evidence type="ECO:0000256" key="1">
    <source>
        <dbReference type="SAM" id="MobiDB-lite"/>
    </source>
</evidence>
<feature type="compositionally biased region" description="Basic residues" evidence="1">
    <location>
        <begin position="814"/>
        <end position="825"/>
    </location>
</feature>
<feature type="region of interest" description="Disordered" evidence="1">
    <location>
        <begin position="10"/>
        <end position="105"/>
    </location>
</feature>
<protein>
    <submittedName>
        <fullName evidence="2">Uncharacterized protein</fullName>
    </submittedName>
</protein>
<feature type="compositionally biased region" description="Basic and acidic residues" evidence="1">
    <location>
        <begin position="783"/>
        <end position="795"/>
    </location>
</feature>
<evidence type="ECO:0000313" key="2">
    <source>
        <dbReference type="EMBL" id="CAG9809901.1"/>
    </source>
</evidence>
<feature type="compositionally biased region" description="Acidic residues" evidence="1">
    <location>
        <begin position="768"/>
        <end position="782"/>
    </location>
</feature>
<dbReference type="OrthoDB" id="6367309at2759"/>
<feature type="compositionally biased region" description="Low complexity" evidence="1">
    <location>
        <begin position="22"/>
        <end position="38"/>
    </location>
</feature>
<feature type="compositionally biased region" description="Polar residues" evidence="1">
    <location>
        <begin position="350"/>
        <end position="398"/>
    </location>
</feature>
<feature type="region of interest" description="Disordered" evidence="1">
    <location>
        <begin position="766"/>
        <end position="851"/>
    </location>
</feature>
<feature type="compositionally biased region" description="Low complexity" evidence="1">
    <location>
        <begin position="399"/>
        <end position="408"/>
    </location>
</feature>
<organism evidence="2 3">
    <name type="scientific">Chironomus riparius</name>
    <dbReference type="NCBI Taxonomy" id="315576"/>
    <lineage>
        <taxon>Eukaryota</taxon>
        <taxon>Metazoa</taxon>
        <taxon>Ecdysozoa</taxon>
        <taxon>Arthropoda</taxon>
        <taxon>Hexapoda</taxon>
        <taxon>Insecta</taxon>
        <taxon>Pterygota</taxon>
        <taxon>Neoptera</taxon>
        <taxon>Endopterygota</taxon>
        <taxon>Diptera</taxon>
        <taxon>Nematocera</taxon>
        <taxon>Chironomoidea</taxon>
        <taxon>Chironomidae</taxon>
        <taxon>Chironominae</taxon>
        <taxon>Chironomus</taxon>
    </lineage>
</organism>
<reference evidence="2" key="2">
    <citation type="submission" date="2022-10" db="EMBL/GenBank/DDBJ databases">
        <authorList>
            <consortium name="ENA_rothamsted_submissions"/>
            <consortium name="culmorum"/>
            <person name="King R."/>
        </authorList>
    </citation>
    <scope>NUCLEOTIDE SEQUENCE</scope>
</reference>
<sequence>MFGAKIKKWIEIVNPRKKSSKNKNGNSSSQHSSNDYKSAVYQNEGNNISSPARRSEVSPIQYHNGRQGWQSPNQEIPSTSKLDCPPPVIKSTSNTATKSGSSLHSANKTVTQTNQYNNSNSNRTHSVTTTNYLTTAPTTFYQMKEIDQSMMQSNNPQVIVTSSKSTTSINSSNSNNNSIHYNNNTTTLLHPPPLYYSTSSSNELLLLDDNNPKTKYLISSSSSSVNSTTIIKNQNESNNNNVYVGCGKQNGNSESKYGKIQPINKYMNKYRFFSSKNTSSSNATSTSTIDRYNGNTSDNFCANITSASATLQDARFYSRKINNCDSEMLSNGPACNSIINNNEINERSRTGSGNLQNLKTQSNNSLTNVQVYRNGNNSNTNGLMYGGSNRQLHSSPHHQYQQQQQQQQVKHLTPNIQPSSTTQVHHHQQQQQQNGQNKLGYHVINHVSSPESAYSTGYSTDGNSPGGCSYSPDSYYINIRTGIHYFPKGNSILDYGNNRFKSDLNRIEEKNDETQFCHHTHKRTESFDCSKTAANVIPLSQHYQCSSSSTSIKSGNNVMPPCVSPGMSPVLRKNVIMATQFRTPSPRQRCRIRTNPWFSNIDPELSMPNDSKLGNTNNNNSNNSKINNNLNGNASSKQKRDRDSTGSTTSSSGIKSNSDESNEQEQKNKKIVNGHLTDSDSSSSTEKPSKTIASLADFRKKYGNNNSNNTSKKELPISISTTQQDGSDDDATLNEIGKFDESYVYEKENDIVSDSDRTDCVSDLGQEAGDECESTDDLLDVDFGEKESKQNVDKKSKGKSMSSKKIVCETQQQQKKRKKFVRKRSKNTESNNNIMKSPLVTRGCRSVGGTPVSIRRNERTAERRQLETSLSNRSNSLTFNEIHMIHNRMLAISESEKALIKADLEADVKYRQLIHEAESILISMKSNLSTPGAQKDLPIPTTIASPRRQNVPTNKRVEMLRNCEVDLKRELAKTSNQLQLTHPQHPSTIINKRLEILRYETSMSAPSSPKTNRVAPVKTHVTNFIYQNEMDMITPKRDSTSKTTPIMSPRRFLAPKQHDDSDSESDVKYNSRAMNGKENKTREIKIKINPPMAQFRSVVCNNVESDDLFFPQSEPLKRKIYSCNSTIDKIQRSLDFDSDELPKKALLQKIQMLRNERLATKSKERESSSDAGVSDAGVSHDSPKRVIDENMKRKLIMKTIEDIKRSLEDQSLELNELHDSDT</sequence>
<feature type="region of interest" description="Disordered" evidence="1">
    <location>
        <begin position="346"/>
        <end position="436"/>
    </location>
</feature>
<feature type="region of interest" description="Disordered" evidence="1">
    <location>
        <begin position="1157"/>
        <end position="1191"/>
    </location>
</feature>
<feature type="compositionally biased region" description="Basic and acidic residues" evidence="1">
    <location>
        <begin position="1181"/>
        <end position="1191"/>
    </location>
</feature>
<dbReference type="EMBL" id="OU895879">
    <property type="protein sequence ID" value="CAG9809901.1"/>
    <property type="molecule type" value="Genomic_DNA"/>
</dbReference>
<feature type="compositionally biased region" description="Polar residues" evidence="1">
    <location>
        <begin position="40"/>
        <end position="52"/>
    </location>
</feature>
<proteinExistence type="predicted"/>
<gene>
    <name evidence="2" type="ORF">CHIRRI_LOCUS12721</name>
</gene>
<evidence type="ECO:0000313" key="3">
    <source>
        <dbReference type="Proteomes" id="UP001153620"/>
    </source>
</evidence>
<feature type="region of interest" description="Disordered" evidence="1">
    <location>
        <begin position="580"/>
        <end position="733"/>
    </location>
</feature>
<feature type="compositionally biased region" description="Basic and acidic residues" evidence="1">
    <location>
        <begin position="1157"/>
        <end position="1168"/>
    </location>
</feature>
<dbReference type="Proteomes" id="UP001153620">
    <property type="component" value="Chromosome 3"/>
</dbReference>
<reference evidence="2" key="1">
    <citation type="submission" date="2022-01" db="EMBL/GenBank/DDBJ databases">
        <authorList>
            <person name="King R."/>
        </authorList>
    </citation>
    <scope>NUCLEOTIDE SEQUENCE</scope>
</reference>